<dbReference type="AlphaFoldDB" id="A0A4R0YLX2"/>
<name>A0A4R0YLX2_9GAMM</name>
<accession>A0A4R0YLX2</accession>
<dbReference type="Proteomes" id="UP000291822">
    <property type="component" value="Unassembled WGS sequence"/>
</dbReference>
<gene>
    <name evidence="2" type="ORF">EZM97_32495</name>
</gene>
<protein>
    <submittedName>
        <fullName evidence="2">Uncharacterized protein</fullName>
    </submittedName>
</protein>
<organism evidence="2 3">
    <name type="scientific">Dyella soli</name>
    <dbReference type="NCBI Taxonomy" id="522319"/>
    <lineage>
        <taxon>Bacteria</taxon>
        <taxon>Pseudomonadati</taxon>
        <taxon>Pseudomonadota</taxon>
        <taxon>Gammaproteobacteria</taxon>
        <taxon>Lysobacterales</taxon>
        <taxon>Rhodanobacteraceae</taxon>
        <taxon>Dyella</taxon>
    </lineage>
</organism>
<keyword evidence="1" id="KW-0472">Membrane</keyword>
<keyword evidence="1" id="KW-1133">Transmembrane helix</keyword>
<dbReference type="EMBL" id="SJTG01000005">
    <property type="protein sequence ID" value="TCI07315.1"/>
    <property type="molecule type" value="Genomic_DNA"/>
</dbReference>
<comment type="caution">
    <text evidence="2">The sequence shown here is derived from an EMBL/GenBank/DDBJ whole genome shotgun (WGS) entry which is preliminary data.</text>
</comment>
<sequence length="168" mass="18629">MVGMWRLFVVLTWIWAGVCGWQVFKDRSNERDQALVAFYLHLNTICLNHGPGVKTALDREVYPYDFSKGSQWVDEDGKMTSIYGVRRSQYKAAATGDEAGADQLASVVATLGNSTAACDRALRGGKGMPLDAKYLKRFLVRWLVPVAGLLAAMVASIWVYLGFKHPIP</sequence>
<reference evidence="2 3" key="1">
    <citation type="submission" date="2019-02" db="EMBL/GenBank/DDBJ databases">
        <title>Dyella amyloliquefaciens sp. nov., isolated from forest soil.</title>
        <authorList>
            <person name="Gao Z.-H."/>
            <person name="Qiu L.-H."/>
        </authorList>
    </citation>
    <scope>NUCLEOTIDE SEQUENCE [LARGE SCALE GENOMIC DNA]</scope>
    <source>
        <strain evidence="2 3">KACC 12747</strain>
    </source>
</reference>
<feature type="transmembrane region" description="Helical" evidence="1">
    <location>
        <begin position="6"/>
        <end position="24"/>
    </location>
</feature>
<evidence type="ECO:0000256" key="1">
    <source>
        <dbReference type="SAM" id="Phobius"/>
    </source>
</evidence>
<dbReference type="RefSeq" id="WP_131412606.1">
    <property type="nucleotide sequence ID" value="NZ_SJTG01000005.1"/>
</dbReference>
<keyword evidence="1" id="KW-0812">Transmembrane</keyword>
<evidence type="ECO:0000313" key="3">
    <source>
        <dbReference type="Proteomes" id="UP000291822"/>
    </source>
</evidence>
<proteinExistence type="predicted"/>
<evidence type="ECO:0000313" key="2">
    <source>
        <dbReference type="EMBL" id="TCI07315.1"/>
    </source>
</evidence>
<feature type="transmembrane region" description="Helical" evidence="1">
    <location>
        <begin position="138"/>
        <end position="161"/>
    </location>
</feature>
<keyword evidence="3" id="KW-1185">Reference proteome</keyword>